<sequence length="459" mass="49417">MSQPERGVQLGSLGSEHPDLEMNGANADGEGIHEEFGPSILEEVVSQVSSTDQSVLAPPPDGGWRAWCVVLSSHLVYMNTWGWVNSFGIFQAYYIQRLSLPASRISWIGSISVFLLFFVGTWTGRLVDAGYFRWVFGVGIVLQVSGVMLTSVCTNYWHYFAVQGVVVGLGHSCVFCPVLAVLSTYFAKRRALAMGVAASGSATGGIVFPILVRLLLPKVGFGWTLRIMGFVQLLALTLALILAKPRIKPRRSGPLIDYSALKDVEYTLYIVACFFTCLAVYLTYYFIAAYSQIAIYPPLTFAKSLDLVVILNGVGVIGRVLANWLADYVGSINVFAPLALIASAMLYCWMAVSDTPGLYAWSVLYGIVAAAIQSLFPTGVSLLTEDLSKIGVRMGMAFTIVSFATLVGPPIAGMIIDHEGGFKGAQAFAGTAMGLGAGFLISAKRSRMKRTGAGWTGKI</sequence>
<comment type="subcellular location">
    <subcellularLocation>
        <location evidence="1">Membrane</location>
        <topology evidence="1">Multi-pass membrane protein</topology>
    </subcellularLocation>
</comment>
<feature type="transmembrane region" description="Helical" evidence="5">
    <location>
        <begin position="131"/>
        <end position="150"/>
    </location>
</feature>
<dbReference type="AlphaFoldDB" id="A0A8H5TY69"/>
<dbReference type="PROSITE" id="PS50850">
    <property type="entry name" value="MFS"/>
    <property type="match status" value="1"/>
</dbReference>
<dbReference type="Pfam" id="PF07690">
    <property type="entry name" value="MFS_1"/>
    <property type="match status" value="1"/>
</dbReference>
<accession>A0A8H5TY69</accession>
<dbReference type="Proteomes" id="UP000567885">
    <property type="component" value="Unassembled WGS sequence"/>
</dbReference>
<evidence type="ECO:0000313" key="8">
    <source>
        <dbReference type="Proteomes" id="UP000567885"/>
    </source>
</evidence>
<dbReference type="OrthoDB" id="5212574at2759"/>
<feature type="transmembrane region" description="Helical" evidence="5">
    <location>
        <begin position="358"/>
        <end position="383"/>
    </location>
</feature>
<feature type="transmembrane region" description="Helical" evidence="5">
    <location>
        <begin position="307"/>
        <end position="325"/>
    </location>
</feature>
<feature type="transmembrane region" description="Helical" evidence="5">
    <location>
        <begin position="223"/>
        <end position="243"/>
    </location>
</feature>
<name>A0A8H5TY69_FUSHE</name>
<feature type="transmembrane region" description="Helical" evidence="5">
    <location>
        <begin position="156"/>
        <end position="182"/>
    </location>
</feature>
<dbReference type="GO" id="GO:0016020">
    <property type="term" value="C:membrane"/>
    <property type="evidence" value="ECO:0007669"/>
    <property type="project" value="UniProtKB-SubCell"/>
</dbReference>
<gene>
    <name evidence="7" type="ORF">FHETE_1821</name>
</gene>
<reference evidence="7 8" key="1">
    <citation type="submission" date="2020-05" db="EMBL/GenBank/DDBJ databases">
        <title>Identification and distribution of gene clusters putatively required for synthesis of sphingolipid metabolism inhibitors in phylogenetically diverse species of the filamentous fungus Fusarium.</title>
        <authorList>
            <person name="Kim H.-S."/>
            <person name="Busman M."/>
            <person name="Brown D.W."/>
            <person name="Divon H."/>
            <person name="Uhlig S."/>
            <person name="Proctor R.H."/>
        </authorList>
    </citation>
    <scope>NUCLEOTIDE SEQUENCE [LARGE SCALE GENOMIC DNA]</scope>
    <source>
        <strain evidence="7 8">NRRL 20693</strain>
    </source>
</reference>
<keyword evidence="5" id="KW-0472">Membrane</keyword>
<dbReference type="EMBL" id="JAAGWQ010000026">
    <property type="protein sequence ID" value="KAF5677309.1"/>
    <property type="molecule type" value="Genomic_DNA"/>
</dbReference>
<dbReference type="InterPro" id="IPR011701">
    <property type="entry name" value="MFS"/>
</dbReference>
<feature type="transmembrane region" description="Helical" evidence="5">
    <location>
        <begin position="107"/>
        <end position="124"/>
    </location>
</feature>
<comment type="similarity">
    <text evidence="2">Belongs to the major facilitator superfamily. Monocarboxylate porter (TC 2.A.1.13) family.</text>
</comment>
<dbReference type="InterPro" id="IPR050327">
    <property type="entry name" value="Proton-linked_MCT"/>
</dbReference>
<protein>
    <submittedName>
        <fullName evidence="7">Monocarboxylate transporter</fullName>
    </submittedName>
</protein>
<comment type="caution">
    <text evidence="7">The sequence shown here is derived from an EMBL/GenBank/DDBJ whole genome shotgun (WGS) entry which is preliminary data.</text>
</comment>
<dbReference type="GO" id="GO:0022857">
    <property type="term" value="F:transmembrane transporter activity"/>
    <property type="evidence" value="ECO:0007669"/>
    <property type="project" value="InterPro"/>
</dbReference>
<proteinExistence type="inferred from homology"/>
<feature type="transmembrane region" description="Helical" evidence="5">
    <location>
        <begin position="422"/>
        <end position="441"/>
    </location>
</feature>
<dbReference type="PANTHER" id="PTHR11360">
    <property type="entry name" value="MONOCARBOXYLATE TRANSPORTER"/>
    <property type="match status" value="1"/>
</dbReference>
<dbReference type="InterPro" id="IPR036259">
    <property type="entry name" value="MFS_trans_sf"/>
</dbReference>
<evidence type="ECO:0000256" key="5">
    <source>
        <dbReference type="SAM" id="Phobius"/>
    </source>
</evidence>
<feature type="transmembrane region" description="Helical" evidence="5">
    <location>
        <begin position="75"/>
        <end position="95"/>
    </location>
</feature>
<evidence type="ECO:0000259" key="6">
    <source>
        <dbReference type="PROSITE" id="PS50850"/>
    </source>
</evidence>
<keyword evidence="5" id="KW-1133">Transmembrane helix</keyword>
<evidence type="ECO:0000256" key="1">
    <source>
        <dbReference type="ARBA" id="ARBA00004141"/>
    </source>
</evidence>
<keyword evidence="8" id="KW-1185">Reference proteome</keyword>
<dbReference type="PANTHER" id="PTHR11360:SF130">
    <property type="entry name" value="MAJOR FACILITATOR SUPERFAMILY (MFS) PROFILE DOMAIN-CONTAINING PROTEIN-RELATED"/>
    <property type="match status" value="1"/>
</dbReference>
<evidence type="ECO:0000313" key="7">
    <source>
        <dbReference type="EMBL" id="KAF5677309.1"/>
    </source>
</evidence>
<feature type="transmembrane region" description="Helical" evidence="5">
    <location>
        <begin position="264"/>
        <end position="287"/>
    </location>
</feature>
<dbReference type="Gene3D" id="1.20.1250.20">
    <property type="entry name" value="MFS general substrate transporter like domains"/>
    <property type="match status" value="2"/>
</dbReference>
<dbReference type="SUPFAM" id="SSF103473">
    <property type="entry name" value="MFS general substrate transporter"/>
    <property type="match status" value="1"/>
</dbReference>
<keyword evidence="3" id="KW-0325">Glycoprotein</keyword>
<feature type="transmembrane region" description="Helical" evidence="5">
    <location>
        <begin position="332"/>
        <end position="352"/>
    </location>
</feature>
<keyword evidence="5" id="KW-0812">Transmembrane</keyword>
<feature type="domain" description="Major facilitator superfamily (MFS) profile" evidence="6">
    <location>
        <begin position="66"/>
        <end position="450"/>
    </location>
</feature>
<feature type="region of interest" description="Disordered" evidence="4">
    <location>
        <begin position="1"/>
        <end position="28"/>
    </location>
</feature>
<evidence type="ECO:0000256" key="3">
    <source>
        <dbReference type="ARBA" id="ARBA00023180"/>
    </source>
</evidence>
<evidence type="ECO:0000256" key="2">
    <source>
        <dbReference type="ARBA" id="ARBA00006727"/>
    </source>
</evidence>
<evidence type="ECO:0000256" key="4">
    <source>
        <dbReference type="SAM" id="MobiDB-lite"/>
    </source>
</evidence>
<feature type="transmembrane region" description="Helical" evidence="5">
    <location>
        <begin position="395"/>
        <end position="416"/>
    </location>
</feature>
<organism evidence="7 8">
    <name type="scientific">Fusarium heterosporum</name>
    <dbReference type="NCBI Taxonomy" id="42747"/>
    <lineage>
        <taxon>Eukaryota</taxon>
        <taxon>Fungi</taxon>
        <taxon>Dikarya</taxon>
        <taxon>Ascomycota</taxon>
        <taxon>Pezizomycotina</taxon>
        <taxon>Sordariomycetes</taxon>
        <taxon>Hypocreomycetidae</taxon>
        <taxon>Hypocreales</taxon>
        <taxon>Nectriaceae</taxon>
        <taxon>Fusarium</taxon>
        <taxon>Fusarium heterosporum species complex</taxon>
    </lineage>
</organism>
<dbReference type="InterPro" id="IPR020846">
    <property type="entry name" value="MFS_dom"/>
</dbReference>
<feature type="transmembrane region" description="Helical" evidence="5">
    <location>
        <begin position="191"/>
        <end position="211"/>
    </location>
</feature>